<dbReference type="HOGENOM" id="CLU_3314350_0_0_6"/>
<accession>V5F3V8</accession>
<proteinExistence type="predicted"/>
<protein>
    <submittedName>
        <fullName evidence="1">Uncharacterized protein</fullName>
    </submittedName>
</protein>
<evidence type="ECO:0000313" key="1">
    <source>
        <dbReference type="EMBL" id="GAD32105.1"/>
    </source>
</evidence>
<dbReference type="AlphaFoldDB" id="V5F3V8"/>
<sequence length="39" mass="4849">MFGYFYFVKWRYSFAFVDFLLVRLTTSTIAEGKYKKNFY</sequence>
<organism evidence="1 2">
    <name type="scientific">Photobacterium leiognathi lrivu.4.1</name>
    <dbReference type="NCBI Taxonomy" id="1248232"/>
    <lineage>
        <taxon>Bacteria</taxon>
        <taxon>Pseudomonadati</taxon>
        <taxon>Pseudomonadota</taxon>
        <taxon>Gammaproteobacteria</taxon>
        <taxon>Vibrionales</taxon>
        <taxon>Vibrionaceae</taxon>
        <taxon>Photobacterium</taxon>
    </lineage>
</organism>
<reference evidence="2" key="1">
    <citation type="submission" date="2012-12" db="EMBL/GenBank/DDBJ databases">
        <title>Genome Sequence of Photobacterium leiognathi lrivu.4.1.</title>
        <authorList>
            <person name="Urbanczyk H."/>
            <person name="Ogura Y."/>
            <person name="Hayashi T."/>
            <person name="Dunlap P.V."/>
        </authorList>
    </citation>
    <scope>NUCLEOTIDE SEQUENCE [LARGE SCALE GENOMIC DNA]</scope>
    <source>
        <strain evidence="2">lrivu.4.1</strain>
    </source>
</reference>
<evidence type="ECO:0000313" key="2">
    <source>
        <dbReference type="Proteomes" id="UP000030675"/>
    </source>
</evidence>
<dbReference type="EMBL" id="DF196821">
    <property type="protein sequence ID" value="GAD32105.1"/>
    <property type="molecule type" value="Genomic_DNA"/>
</dbReference>
<dbReference type="Proteomes" id="UP000030675">
    <property type="component" value="Unassembled WGS sequence"/>
</dbReference>
<name>V5F3V8_PHOLE</name>
<gene>
    <name evidence="1" type="ORF">PLEI_3773</name>
</gene>